<dbReference type="SUPFAM" id="SSF52058">
    <property type="entry name" value="L domain-like"/>
    <property type="match status" value="1"/>
</dbReference>
<evidence type="ECO:0000313" key="3">
    <source>
        <dbReference type="EMBL" id="KAE9283828.1"/>
    </source>
</evidence>
<evidence type="ECO:0000313" key="1">
    <source>
        <dbReference type="EMBL" id="KAE8974743.1"/>
    </source>
</evidence>
<dbReference type="EMBL" id="QXFU01003518">
    <property type="protein sequence ID" value="KAE8974743.1"/>
    <property type="molecule type" value="Genomic_DNA"/>
</dbReference>
<dbReference type="EMBL" id="QXFV01003512">
    <property type="protein sequence ID" value="KAE8976095.1"/>
    <property type="molecule type" value="Genomic_DNA"/>
</dbReference>
<comment type="caution">
    <text evidence="3">The sequence shown here is derived from an EMBL/GenBank/DDBJ whole genome shotgun (WGS) entry which is preliminary data.</text>
</comment>
<protein>
    <submittedName>
        <fullName evidence="3">Uncharacterized protein</fullName>
    </submittedName>
</protein>
<dbReference type="EMBL" id="QXFT01003646">
    <property type="protein sequence ID" value="KAE9283828.1"/>
    <property type="molecule type" value="Genomic_DNA"/>
</dbReference>
<dbReference type="Gene3D" id="3.80.10.10">
    <property type="entry name" value="Ribonuclease Inhibitor"/>
    <property type="match status" value="1"/>
</dbReference>
<sequence length="239" mass="26812">MIDRDIAPKTYAEWEMPKNLTEKVVQLASSGDLQTLQLSNRYLPELPEELRRCKGMRHLTLEYTHTYTLPDWIKEFTKLEYLHLESKFTSPIVSLPDDIFDDMSSLTFIHFAVFIPMKRLPSFTGLTNLKSLTLAVFLSLEELPALDSLHRLEKFLVTCMPSLNTLPDLAPIKNVKSLAASLLVLSLIIISDPTIASTSETAAKPTSTQHCQTSDASAYSFPTTKKKEATNSVFTSLPS</sequence>
<dbReference type="OrthoDB" id="118885at2759"/>
<dbReference type="InterPro" id="IPR032675">
    <property type="entry name" value="LRR_dom_sf"/>
</dbReference>
<evidence type="ECO:0000313" key="6">
    <source>
        <dbReference type="Proteomes" id="UP000435112"/>
    </source>
</evidence>
<dbReference type="AlphaFoldDB" id="A0A6A4C2V1"/>
<evidence type="ECO:0000313" key="4">
    <source>
        <dbReference type="Proteomes" id="UP000429607"/>
    </source>
</evidence>
<dbReference type="Proteomes" id="UP000429607">
    <property type="component" value="Unassembled WGS sequence"/>
</dbReference>
<accession>A0A6A4C2V1</accession>
<dbReference type="Proteomes" id="UP000435112">
    <property type="component" value="Unassembled WGS sequence"/>
</dbReference>
<proteinExistence type="predicted"/>
<dbReference type="Proteomes" id="UP000434957">
    <property type="component" value="Unassembled WGS sequence"/>
</dbReference>
<evidence type="ECO:0000313" key="5">
    <source>
        <dbReference type="Proteomes" id="UP000434957"/>
    </source>
</evidence>
<name>A0A6A4C2V1_9STRA</name>
<organism evidence="3 5">
    <name type="scientific">Phytophthora rubi</name>
    <dbReference type="NCBI Taxonomy" id="129364"/>
    <lineage>
        <taxon>Eukaryota</taxon>
        <taxon>Sar</taxon>
        <taxon>Stramenopiles</taxon>
        <taxon>Oomycota</taxon>
        <taxon>Peronosporomycetes</taxon>
        <taxon>Peronosporales</taxon>
        <taxon>Peronosporaceae</taxon>
        <taxon>Phytophthora</taxon>
    </lineage>
</organism>
<keyword evidence="5" id="KW-1185">Reference proteome</keyword>
<reference evidence="3 5" key="1">
    <citation type="submission" date="2018-08" db="EMBL/GenBank/DDBJ databases">
        <title>Genomic investigation of the strawberry pathogen Phytophthora fragariae indicates pathogenicity is determined by transcriptional variation in three key races.</title>
        <authorList>
            <person name="Adams T.M."/>
            <person name="Armitage A.D."/>
            <person name="Sobczyk M.K."/>
            <person name="Bates H.J."/>
            <person name="Dunwell J.M."/>
            <person name="Nellist C.F."/>
            <person name="Harrison R.J."/>
        </authorList>
    </citation>
    <scope>NUCLEOTIDE SEQUENCE [LARGE SCALE GENOMIC DNA]</scope>
    <source>
        <strain evidence="2 4">SCRP249</strain>
        <strain evidence="1 6">SCRP324</strain>
        <strain evidence="3 5">SCRP333</strain>
    </source>
</reference>
<dbReference type="PANTHER" id="PTHR47186">
    <property type="entry name" value="LEUCINE-RICH REPEAT-CONTAINING PROTEIN 57"/>
    <property type="match status" value="1"/>
</dbReference>
<evidence type="ECO:0000313" key="2">
    <source>
        <dbReference type="EMBL" id="KAE8976095.1"/>
    </source>
</evidence>
<dbReference type="PANTHER" id="PTHR47186:SF61">
    <property type="entry name" value="LEUCINE-RICH REPEAT-CONTAINING PROTEIN 57-RELATED"/>
    <property type="match status" value="1"/>
</dbReference>
<gene>
    <name evidence="2" type="ORF">PR001_g25517</name>
    <name evidence="1" type="ORF">PR002_g25811</name>
    <name evidence="3" type="ORF">PR003_g27018</name>
</gene>